<comment type="caution">
    <text evidence="3">The sequence shown here is derived from an EMBL/GenBank/DDBJ whole genome shotgun (WGS) entry which is preliminary data.</text>
</comment>
<evidence type="ECO:0000259" key="2">
    <source>
        <dbReference type="PROSITE" id="PS51034"/>
    </source>
</evidence>
<sequence length="213" mass="24416">MAHALMPTLANAAHPPMELIETEQHPRALIKFAMDSSENEMPDKKPIELPMSRFAEPECSYEVHLDSADGPLVDRKITIGEQLFHRWECGYGAELNKEPSPFKNSSDNSLYCMMVHSCTISSGNQSDQSGQRKHRRRNRRQNEFVVLEIMDEFGCSIYTNITPEIHYIGDLRAVLEVQAFALDYDQPAVFFKCNVRLLLKINGRCRRPNCIKK</sequence>
<evidence type="ECO:0000313" key="4">
    <source>
        <dbReference type="Proteomes" id="UP001620626"/>
    </source>
</evidence>
<dbReference type="PANTHER" id="PTHR22907:SF54">
    <property type="entry name" value="GH04558P"/>
    <property type="match status" value="1"/>
</dbReference>
<accession>A0ABD2I7R6</accession>
<dbReference type="PROSITE" id="PS51034">
    <property type="entry name" value="ZP_2"/>
    <property type="match status" value="1"/>
</dbReference>
<dbReference type="Proteomes" id="UP001620626">
    <property type="component" value="Unassembled WGS sequence"/>
</dbReference>
<dbReference type="Pfam" id="PF25301">
    <property type="entry name" value="CUT_C"/>
    <property type="match status" value="1"/>
</dbReference>
<dbReference type="AlphaFoldDB" id="A0ABD2I7R6"/>
<keyword evidence="4" id="KW-1185">Reference proteome</keyword>
<dbReference type="InterPro" id="IPR057475">
    <property type="entry name" value="CUT_C"/>
</dbReference>
<dbReference type="PANTHER" id="PTHR22907">
    <property type="entry name" value="GH04558P"/>
    <property type="match status" value="1"/>
</dbReference>
<dbReference type="InterPro" id="IPR001507">
    <property type="entry name" value="ZP_dom"/>
</dbReference>
<dbReference type="InterPro" id="IPR051962">
    <property type="entry name" value="Cuticlin"/>
</dbReference>
<reference evidence="3 4" key="1">
    <citation type="submission" date="2024-10" db="EMBL/GenBank/DDBJ databases">
        <authorList>
            <person name="Kim D."/>
        </authorList>
    </citation>
    <scope>NUCLEOTIDE SEQUENCE [LARGE SCALE GENOMIC DNA]</scope>
    <source>
        <strain evidence="3">BH-2024</strain>
    </source>
</reference>
<gene>
    <name evidence="3" type="ORF">niasHT_038604</name>
</gene>
<protein>
    <recommendedName>
        <fullName evidence="2">ZP domain-containing protein</fullName>
    </recommendedName>
</protein>
<evidence type="ECO:0000313" key="3">
    <source>
        <dbReference type="EMBL" id="KAL3073466.1"/>
    </source>
</evidence>
<keyword evidence="1" id="KW-0732">Signal</keyword>
<name>A0ABD2I7R6_9BILA</name>
<proteinExistence type="predicted"/>
<dbReference type="EMBL" id="JBICBT010001317">
    <property type="protein sequence ID" value="KAL3073466.1"/>
    <property type="molecule type" value="Genomic_DNA"/>
</dbReference>
<feature type="domain" description="ZP" evidence="2">
    <location>
        <begin position="1"/>
        <end position="213"/>
    </location>
</feature>
<organism evidence="3 4">
    <name type="scientific">Heterodera trifolii</name>
    <dbReference type="NCBI Taxonomy" id="157864"/>
    <lineage>
        <taxon>Eukaryota</taxon>
        <taxon>Metazoa</taxon>
        <taxon>Ecdysozoa</taxon>
        <taxon>Nematoda</taxon>
        <taxon>Chromadorea</taxon>
        <taxon>Rhabditida</taxon>
        <taxon>Tylenchina</taxon>
        <taxon>Tylenchomorpha</taxon>
        <taxon>Tylenchoidea</taxon>
        <taxon>Heteroderidae</taxon>
        <taxon>Heteroderinae</taxon>
        <taxon>Heterodera</taxon>
    </lineage>
</organism>
<evidence type="ECO:0000256" key="1">
    <source>
        <dbReference type="ARBA" id="ARBA00022729"/>
    </source>
</evidence>